<proteinExistence type="predicted"/>
<comment type="caution">
    <text evidence="2">The sequence shown here is derived from an EMBL/GenBank/DDBJ whole genome shotgun (WGS) entry which is preliminary data.</text>
</comment>
<gene>
    <name evidence="2" type="ORF">EJB05_21753</name>
</gene>
<protein>
    <submittedName>
        <fullName evidence="2">Uncharacterized protein</fullName>
    </submittedName>
</protein>
<accession>A0A5J9V2L8</accession>
<evidence type="ECO:0000256" key="1">
    <source>
        <dbReference type="SAM" id="MobiDB-lite"/>
    </source>
</evidence>
<name>A0A5J9V2L8_9POAL</name>
<feature type="region of interest" description="Disordered" evidence="1">
    <location>
        <begin position="262"/>
        <end position="293"/>
    </location>
</feature>
<feature type="compositionally biased region" description="Basic and acidic residues" evidence="1">
    <location>
        <begin position="276"/>
        <end position="293"/>
    </location>
</feature>
<evidence type="ECO:0000313" key="3">
    <source>
        <dbReference type="Proteomes" id="UP000324897"/>
    </source>
</evidence>
<dbReference type="EMBL" id="RWGY01000011">
    <property type="protein sequence ID" value="TVU30145.1"/>
    <property type="molecule type" value="Genomic_DNA"/>
</dbReference>
<dbReference type="AlphaFoldDB" id="A0A5J9V2L8"/>
<keyword evidence="3" id="KW-1185">Reference proteome</keyword>
<sequence>MSPLPVRVALSGALAAQAGAASGRGPAPWSSTAVASGGKLAVAHGGKLELVAVAGGLDGRAKRASRLNAAAGAGGGPEEEFELGYTWISLPPQEAWMESNDDSKVTPVQVLSWSTSALLKLLEDVPPTPLPAGAEPVDKLTEELRVLQARAEANNVEDKEGVWEFIKLFFKVSRIYGFVRVPFKDTDSFKVMAAMSKQACHEHVVRKELRDSLGIRLVNMPESELDHDLVALMMHSVNQTRLHVEAYINVTKGKMKLLGVEWKAPPPDAAGTGDGAKPEDKGKAEYDEDSRKE</sequence>
<evidence type="ECO:0000313" key="2">
    <source>
        <dbReference type="EMBL" id="TVU30145.1"/>
    </source>
</evidence>
<dbReference type="Proteomes" id="UP000324897">
    <property type="component" value="Chromosome 1"/>
</dbReference>
<reference evidence="2 3" key="1">
    <citation type="journal article" date="2019" name="Sci. Rep.">
        <title>A high-quality genome of Eragrostis curvula grass provides insights into Poaceae evolution and supports new strategies to enhance forage quality.</title>
        <authorList>
            <person name="Carballo J."/>
            <person name="Santos B.A.C.M."/>
            <person name="Zappacosta D."/>
            <person name="Garbus I."/>
            <person name="Selva J.P."/>
            <person name="Gallo C.A."/>
            <person name="Diaz A."/>
            <person name="Albertini E."/>
            <person name="Caccamo M."/>
            <person name="Echenique V."/>
        </authorList>
    </citation>
    <scope>NUCLEOTIDE SEQUENCE [LARGE SCALE GENOMIC DNA]</scope>
    <source>
        <strain evidence="3">cv. Victoria</strain>
        <tissue evidence="2">Leaf</tissue>
    </source>
</reference>
<feature type="non-terminal residue" evidence="2">
    <location>
        <position position="1"/>
    </location>
</feature>
<organism evidence="2 3">
    <name type="scientific">Eragrostis curvula</name>
    <name type="common">weeping love grass</name>
    <dbReference type="NCBI Taxonomy" id="38414"/>
    <lineage>
        <taxon>Eukaryota</taxon>
        <taxon>Viridiplantae</taxon>
        <taxon>Streptophyta</taxon>
        <taxon>Embryophyta</taxon>
        <taxon>Tracheophyta</taxon>
        <taxon>Spermatophyta</taxon>
        <taxon>Magnoliopsida</taxon>
        <taxon>Liliopsida</taxon>
        <taxon>Poales</taxon>
        <taxon>Poaceae</taxon>
        <taxon>PACMAD clade</taxon>
        <taxon>Chloridoideae</taxon>
        <taxon>Eragrostideae</taxon>
        <taxon>Eragrostidinae</taxon>
        <taxon>Eragrostis</taxon>
    </lineage>
</organism>
<dbReference type="Gramene" id="TVU30145">
    <property type="protein sequence ID" value="TVU30145"/>
    <property type="gene ID" value="EJB05_21753"/>
</dbReference>